<dbReference type="Gramene" id="TraesSYM2B03G00866930.2">
    <property type="protein sequence ID" value="TraesSYM2B03G00866930.2.CDS1"/>
    <property type="gene ID" value="TraesSYM2B03G00866930"/>
</dbReference>
<gene>
    <name evidence="2" type="primary">LOC123043577</name>
</gene>
<evidence type="ECO:0000313" key="3">
    <source>
        <dbReference type="Proteomes" id="UP000019116"/>
    </source>
</evidence>
<dbReference type="InterPro" id="IPR050233">
    <property type="entry name" value="A_thaliana_F-box"/>
</dbReference>
<protein>
    <recommendedName>
        <fullName evidence="1">F-box associated beta-propeller type 3 domain-containing protein</fullName>
    </recommendedName>
</protein>
<dbReference type="Pfam" id="PF08268">
    <property type="entry name" value="FBA_3"/>
    <property type="match status" value="1"/>
</dbReference>
<dbReference type="EnsemblPlants" id="TraesCS2B02G108100.1">
    <property type="protein sequence ID" value="TraesCS2B02G108100.1.cds1"/>
    <property type="gene ID" value="TraesCS2B02G108100"/>
</dbReference>
<keyword evidence="3" id="KW-1185">Reference proteome</keyword>
<dbReference type="Proteomes" id="UP000019116">
    <property type="component" value="Chromosome 2B"/>
</dbReference>
<dbReference type="Gramene" id="TraesJUL2B03G00861190.1">
    <property type="protein sequence ID" value="TraesJUL2B03G00861190.1.CDS1"/>
    <property type="gene ID" value="TraesJUL2B03G00861190"/>
</dbReference>
<dbReference type="Gramene" id="TraesARI2B03G00867000.2">
    <property type="protein sequence ID" value="TraesARI2B03G00867000.2.CDS1"/>
    <property type="gene ID" value="TraesARI2B03G00867000"/>
</dbReference>
<dbReference type="Gramene" id="TraesNOR2B03G00867680.1">
    <property type="protein sequence ID" value="TraesNOR2B03G00867680.1.CDS1"/>
    <property type="gene ID" value="TraesNOR2B03G00867680"/>
</dbReference>
<dbReference type="NCBIfam" id="TIGR01640">
    <property type="entry name" value="F_box_assoc_1"/>
    <property type="match status" value="1"/>
</dbReference>
<dbReference type="Gramene" id="TraesNOR2B03G00867680.2">
    <property type="protein sequence ID" value="TraesNOR2B03G00867680.2.CDS1"/>
    <property type="gene ID" value="TraesNOR2B03G00867680"/>
</dbReference>
<dbReference type="Gramene" id="TraesCLE_scaffold_014302_01G000100.1">
    <property type="protein sequence ID" value="TraesCLE_scaffold_014302_01G000100.1"/>
    <property type="gene ID" value="TraesCLE_scaffold_014302_01G000100"/>
</dbReference>
<dbReference type="Gramene" id="TraesARI2B03G00867000.1">
    <property type="protein sequence ID" value="TraesARI2B03G00867000.1.CDS1"/>
    <property type="gene ID" value="TraesARI2B03G00867000"/>
</dbReference>
<dbReference type="Gramene" id="TraesJUL2B03G00861190.2">
    <property type="protein sequence ID" value="TraesJUL2B03G00861190.2.CDS1"/>
    <property type="gene ID" value="TraesJUL2B03G00861190"/>
</dbReference>
<dbReference type="Gramene" id="TraesLAC2B03G00853100.1">
    <property type="protein sequence ID" value="TraesLAC2B03G00853100.1.CDS1"/>
    <property type="gene ID" value="TraesLAC2B03G00853100"/>
</dbReference>
<reference evidence="2" key="2">
    <citation type="submission" date="2018-10" db="UniProtKB">
        <authorList>
            <consortium name="EnsemblPlants"/>
        </authorList>
    </citation>
    <scope>IDENTIFICATION</scope>
</reference>
<dbReference type="Gramene" id="TraesSYM2B03G00866930.1">
    <property type="protein sequence ID" value="TraesSYM2B03G00866930.1.CDS1"/>
    <property type="gene ID" value="TraesSYM2B03G00866930"/>
</dbReference>
<dbReference type="InterPro" id="IPR013187">
    <property type="entry name" value="F-box-assoc_dom_typ3"/>
</dbReference>
<dbReference type="AlphaFoldDB" id="A0A3B6BZP8"/>
<dbReference type="RefSeq" id="XP_044322003.1">
    <property type="nucleotide sequence ID" value="XM_044466068.1"/>
</dbReference>
<name>A0A3B6BZP8_WHEAT</name>
<organism evidence="2">
    <name type="scientific">Triticum aestivum</name>
    <name type="common">Wheat</name>
    <dbReference type="NCBI Taxonomy" id="4565"/>
    <lineage>
        <taxon>Eukaryota</taxon>
        <taxon>Viridiplantae</taxon>
        <taxon>Streptophyta</taxon>
        <taxon>Embryophyta</taxon>
        <taxon>Tracheophyta</taxon>
        <taxon>Spermatophyta</taxon>
        <taxon>Magnoliopsida</taxon>
        <taxon>Liliopsida</taxon>
        <taxon>Poales</taxon>
        <taxon>Poaceae</taxon>
        <taxon>BOP clade</taxon>
        <taxon>Pooideae</taxon>
        <taxon>Triticodae</taxon>
        <taxon>Triticeae</taxon>
        <taxon>Triticinae</taxon>
        <taxon>Triticum</taxon>
    </lineage>
</organism>
<dbReference type="InterPro" id="IPR017451">
    <property type="entry name" value="F-box-assoc_interact_dom"/>
</dbReference>
<accession>A0A3B6BZP8</accession>
<dbReference type="Gramene" id="TraesCS2B03G0255300.1">
    <property type="protein sequence ID" value="TraesCS2B03G0255300.1.CDS1"/>
    <property type="gene ID" value="TraesCS2B03G0255300"/>
</dbReference>
<dbReference type="RefSeq" id="XP_044322002.1">
    <property type="nucleotide sequence ID" value="XM_044466067.1"/>
</dbReference>
<dbReference type="Gramene" id="TraesLAC2B03G00853100.2">
    <property type="protein sequence ID" value="TraesLAC2B03G00853100.2.CDS1"/>
    <property type="gene ID" value="TraesLAC2B03G00853100"/>
</dbReference>
<dbReference type="Gramene" id="TraesROB_scaffold_027583_01G000200.1">
    <property type="protein sequence ID" value="TraesROB_scaffold_027583_01G000200.1"/>
    <property type="gene ID" value="TraesROB_scaffold_027583_01G000200"/>
</dbReference>
<dbReference type="GeneID" id="123043577"/>
<dbReference type="InterPro" id="IPR036047">
    <property type="entry name" value="F-box-like_dom_sf"/>
</dbReference>
<evidence type="ECO:0000259" key="1">
    <source>
        <dbReference type="Pfam" id="PF08268"/>
    </source>
</evidence>
<reference evidence="2" key="1">
    <citation type="submission" date="2018-08" db="EMBL/GenBank/DDBJ databases">
        <authorList>
            <person name="Rossello M."/>
        </authorList>
    </citation>
    <scope>NUCLEOTIDE SEQUENCE [LARGE SCALE GENOMIC DNA]</scope>
    <source>
        <strain evidence="2">cv. Chinese Spring</strain>
    </source>
</reference>
<feature type="domain" description="F-box associated beta-propeller type 3" evidence="1">
    <location>
        <begin position="103"/>
        <end position="307"/>
    </location>
</feature>
<dbReference type="PANTHER" id="PTHR47993:SF73">
    <property type="entry name" value="F-BOX DOMAIN-CONTAINING PROTEIN"/>
    <property type="match status" value="1"/>
</dbReference>
<dbReference type="SUPFAM" id="SSF81383">
    <property type="entry name" value="F-box domain"/>
    <property type="match status" value="1"/>
</dbReference>
<sequence length="407" mass="46330">MPGTGGATVLDDLPEWIVVEEILVRLPPKDILRCRAVRRWWHTATSTDKFMLDHHRRQPLLPILSHVVVPQKARLLFSFDAGAGQQKLCPVVRTYDYGKLQAACDGLLVVSHGSMTDKFICNPVTRKSARLAKPQAQRGFYHQIIGFYRHQPSRGEFRVLWISRPTTYNSYDTNYRTFYYVIVVGSDNTRCIRQGCIPQPTSSPPSLDLALRRGLPDSSQYPPVHHRGGLHWRLRRYHGSDADYIMVFNTAAETFRLMCRPARLGNCLHESLLEMDDTLALCSICSDKHTIDFWVLQDYDAETWSFKHRINLIGVDPSALVDPEVIIAPSMAVLSGGEMLIRFTHRGVLHFDVDGKFLGYVKSQDGQEINLWVTGHYLQESIIPGPLFHEMREDDGANQEPPFFVGL</sequence>
<dbReference type="OMA" id="GNCLHES"/>
<evidence type="ECO:0000313" key="2">
    <source>
        <dbReference type="EnsemblPlants" id="TraesCS2B02G108100.1.cds1"/>
    </source>
</evidence>
<dbReference type="PANTHER" id="PTHR47993">
    <property type="entry name" value="OS09G0372900 PROTEIN-RELATED"/>
    <property type="match status" value="1"/>
</dbReference>
<dbReference type="Gramene" id="TraesCS2B02G108100.1">
    <property type="protein sequence ID" value="TraesCS2B02G108100.1.cds1"/>
    <property type="gene ID" value="TraesCS2B02G108100"/>
</dbReference>
<proteinExistence type="predicted"/>
<dbReference type="OrthoDB" id="629418at2759"/>